<proteinExistence type="predicted"/>
<comment type="caution">
    <text evidence="1">The sequence shown here is derived from an EMBL/GenBank/DDBJ whole genome shotgun (WGS) entry which is preliminary data.</text>
</comment>
<dbReference type="AlphaFoldDB" id="A0A4Y2PHC9"/>
<sequence>MGRGFKEEVNCHMSRSYIPLLLGVSIHLHRYFGSRLLIDILSSLGVRSYKEAILYGSSNVMYHQPSIPPLNMAVSFGMLETMQIMFQLLMVCLHLIQWE</sequence>
<protein>
    <submittedName>
        <fullName evidence="1">Uncharacterized protein</fullName>
    </submittedName>
</protein>
<keyword evidence="2" id="KW-1185">Reference proteome</keyword>
<reference evidence="1 2" key="1">
    <citation type="journal article" date="2019" name="Sci. Rep.">
        <title>Orb-weaving spider Araneus ventricosus genome elucidates the spidroin gene catalogue.</title>
        <authorList>
            <person name="Kono N."/>
            <person name="Nakamura H."/>
            <person name="Ohtoshi R."/>
            <person name="Moran D.A.P."/>
            <person name="Shinohara A."/>
            <person name="Yoshida Y."/>
            <person name="Fujiwara M."/>
            <person name="Mori M."/>
            <person name="Tomita M."/>
            <person name="Arakawa K."/>
        </authorList>
    </citation>
    <scope>NUCLEOTIDE SEQUENCE [LARGE SCALE GENOMIC DNA]</scope>
</reference>
<evidence type="ECO:0000313" key="1">
    <source>
        <dbReference type="EMBL" id="GBN50499.1"/>
    </source>
</evidence>
<dbReference type="Proteomes" id="UP000499080">
    <property type="component" value="Unassembled WGS sequence"/>
</dbReference>
<organism evidence="1 2">
    <name type="scientific">Araneus ventricosus</name>
    <name type="common">Orbweaver spider</name>
    <name type="synonym">Epeira ventricosa</name>
    <dbReference type="NCBI Taxonomy" id="182803"/>
    <lineage>
        <taxon>Eukaryota</taxon>
        <taxon>Metazoa</taxon>
        <taxon>Ecdysozoa</taxon>
        <taxon>Arthropoda</taxon>
        <taxon>Chelicerata</taxon>
        <taxon>Arachnida</taxon>
        <taxon>Araneae</taxon>
        <taxon>Araneomorphae</taxon>
        <taxon>Entelegynae</taxon>
        <taxon>Araneoidea</taxon>
        <taxon>Araneidae</taxon>
        <taxon>Araneus</taxon>
    </lineage>
</organism>
<evidence type="ECO:0000313" key="2">
    <source>
        <dbReference type="Proteomes" id="UP000499080"/>
    </source>
</evidence>
<gene>
    <name evidence="1" type="ORF">AVEN_3571_1</name>
</gene>
<dbReference type="EMBL" id="BGPR01011279">
    <property type="protein sequence ID" value="GBN50499.1"/>
    <property type="molecule type" value="Genomic_DNA"/>
</dbReference>
<name>A0A4Y2PHC9_ARAVE</name>
<accession>A0A4Y2PHC9</accession>